<evidence type="ECO:0000313" key="2">
    <source>
        <dbReference type="Proteomes" id="UP000323164"/>
    </source>
</evidence>
<sequence length="240" mass="26047">MHTHELHPRLARSMVRAALYVVLLGGVAACTRSVPSAQEAAIRSIVDEGFVANEPLCIAAGPFPLDSAAVRGTCDKCQALYEQGFLARTISGDDSFGSVSYDLTDLGRRVYRTKADAALLALVRRRLKVNGRPGETPDMDALAKPRMCFGQTRFHAVVDSLAPVTMGAYRVFSVKVVNEARDTSGLLFDPRTRALGLPLPEVPKPGKPALYPPGVMSFDINPDGSLDTDDMRYGRWVNEP</sequence>
<organism evidence="1 2">
    <name type="scientific">Cognatilysobacter lacus</name>
    <dbReference type="NCBI Taxonomy" id="1643323"/>
    <lineage>
        <taxon>Bacteria</taxon>
        <taxon>Pseudomonadati</taxon>
        <taxon>Pseudomonadota</taxon>
        <taxon>Gammaproteobacteria</taxon>
        <taxon>Lysobacterales</taxon>
        <taxon>Lysobacteraceae</taxon>
        <taxon>Cognatilysobacter</taxon>
    </lineage>
</organism>
<name>A0A5D8Z7A9_9GAMM</name>
<dbReference type="EMBL" id="VTRV01000027">
    <property type="protein sequence ID" value="TZF90778.1"/>
    <property type="molecule type" value="Genomic_DNA"/>
</dbReference>
<gene>
    <name evidence="1" type="ORF">FW784_04010</name>
</gene>
<dbReference type="Proteomes" id="UP000323164">
    <property type="component" value="Unassembled WGS sequence"/>
</dbReference>
<dbReference type="OrthoDB" id="9837745at2"/>
<protein>
    <submittedName>
        <fullName evidence="1">Uncharacterized protein</fullName>
    </submittedName>
</protein>
<keyword evidence="2" id="KW-1185">Reference proteome</keyword>
<accession>A0A5D8Z7A9</accession>
<dbReference type="AlphaFoldDB" id="A0A5D8Z7A9"/>
<comment type="caution">
    <text evidence="1">The sequence shown here is derived from an EMBL/GenBank/DDBJ whole genome shotgun (WGS) entry which is preliminary data.</text>
</comment>
<evidence type="ECO:0000313" key="1">
    <source>
        <dbReference type="EMBL" id="TZF90778.1"/>
    </source>
</evidence>
<reference evidence="1 2" key="1">
    <citation type="submission" date="2019-08" db="EMBL/GenBank/DDBJ databases">
        <title>Draft genome sequence of Lysobacter sp. UKS-15.</title>
        <authorList>
            <person name="Im W.-T."/>
        </authorList>
    </citation>
    <scope>NUCLEOTIDE SEQUENCE [LARGE SCALE GENOMIC DNA]</scope>
    <source>
        <strain evidence="1 2">UKS-15</strain>
    </source>
</reference>
<proteinExistence type="predicted"/>
<dbReference type="RefSeq" id="WP_149352075.1">
    <property type="nucleotide sequence ID" value="NZ_VTRV01000027.1"/>
</dbReference>